<feature type="domain" description="PII-uridylyltransferase/Glutamine-synthetase adenylyltransferase" evidence="9">
    <location>
        <begin position="808"/>
        <end position="907"/>
    </location>
</feature>
<proteinExistence type="inferred from homology"/>
<dbReference type="STRING" id="1457154.CAPSK01_001665"/>
<dbReference type="InterPro" id="IPR023057">
    <property type="entry name" value="GlnE"/>
</dbReference>
<dbReference type="NCBIfam" id="NF008292">
    <property type="entry name" value="PRK11072.1"/>
    <property type="match status" value="1"/>
</dbReference>
<dbReference type="EC" id="2.7.7.42" evidence="7"/>
<gene>
    <name evidence="7 10" type="primary">glnE</name>
    <name evidence="10" type="ORF">CAPSK01_001665</name>
</gene>
<dbReference type="AlphaFoldDB" id="A0A084Y266"/>
<feature type="region of interest" description="Adenylyl transferase" evidence="7">
    <location>
        <begin position="454"/>
        <end position="932"/>
    </location>
</feature>
<keyword evidence="1 7" id="KW-0808">Transferase</keyword>
<dbReference type="CDD" id="cd05401">
    <property type="entry name" value="NT_GlnE_GlnD_like"/>
    <property type="match status" value="2"/>
</dbReference>
<dbReference type="GO" id="GO:0008882">
    <property type="term" value="F:[glutamate-ammonia-ligase] adenylyltransferase activity"/>
    <property type="evidence" value="ECO:0007669"/>
    <property type="project" value="UniProtKB-UniRule"/>
</dbReference>
<dbReference type="InterPro" id="IPR013546">
    <property type="entry name" value="PII_UdlTrfase/GS_AdlTrfase"/>
</dbReference>
<dbReference type="HAMAP" id="MF_00802">
    <property type="entry name" value="GlnE"/>
    <property type="match status" value="1"/>
</dbReference>
<reference evidence="10 11" key="1">
    <citation type="submission" date="2014-07" db="EMBL/GenBank/DDBJ databases">
        <title>Expanding our view of genomic diversity in Candidatus Accumulibacter clades.</title>
        <authorList>
            <person name="Skennerton C.T."/>
            <person name="Barr J.J."/>
            <person name="Slater F.R."/>
            <person name="Bond P.L."/>
            <person name="Tyson G.W."/>
        </authorList>
    </citation>
    <scope>NUCLEOTIDE SEQUENCE [LARGE SCALE GENOMIC DNA]</scope>
    <source>
        <strain evidence="11">SK-01</strain>
    </source>
</reference>
<dbReference type="GO" id="GO:0047388">
    <property type="term" value="F:[glutamine synthetase]-adenylyl-L-tyrosine phosphorylase activity"/>
    <property type="evidence" value="ECO:0007669"/>
    <property type="project" value="UniProtKB-EC"/>
</dbReference>
<evidence type="ECO:0000256" key="1">
    <source>
        <dbReference type="ARBA" id="ARBA00022679"/>
    </source>
</evidence>
<dbReference type="FunFam" id="1.20.120.330:FF:000005">
    <property type="entry name" value="Bifunctional glutamine synthetase adenylyltransferase/adenylyl-removing enzyme"/>
    <property type="match status" value="1"/>
</dbReference>
<dbReference type="PANTHER" id="PTHR30621:SF0">
    <property type="entry name" value="BIFUNCTIONAL GLUTAMINE SYNTHETASE ADENYLYLTRANSFERASE_ADENYLYL-REMOVING ENZYME"/>
    <property type="match status" value="1"/>
</dbReference>
<protein>
    <recommendedName>
        <fullName evidence="7">Bifunctional glutamine synthetase adenylyltransferase/adenylyl-removing enzyme</fullName>
    </recommendedName>
    <alternativeName>
        <fullName evidence="7">ATP:glutamine synthetase adenylyltransferase</fullName>
    </alternativeName>
    <alternativeName>
        <fullName evidence="7">ATase</fullName>
    </alternativeName>
    <domain>
        <recommendedName>
            <fullName evidence="7">Glutamine synthetase adenylyl-L-tyrosine phosphorylase</fullName>
            <ecNumber evidence="7">2.7.7.89</ecNumber>
        </recommendedName>
        <alternativeName>
            <fullName evidence="7">Adenylyl removase</fullName>
            <shortName evidence="7">AR</shortName>
            <shortName evidence="7">AT-N</shortName>
        </alternativeName>
    </domain>
    <domain>
        <recommendedName>
            <fullName evidence="7">Glutamine synthetase adenylyl transferase</fullName>
            <ecNumber evidence="7">2.7.7.42</ecNumber>
        </recommendedName>
        <alternativeName>
            <fullName evidence="7">Adenylyl transferase</fullName>
            <shortName evidence="7">AT</shortName>
            <shortName evidence="7">AT-C</shortName>
        </alternativeName>
    </domain>
</protein>
<dbReference type="InterPro" id="IPR043519">
    <property type="entry name" value="NT_sf"/>
</dbReference>
<evidence type="ECO:0000256" key="4">
    <source>
        <dbReference type="ARBA" id="ARBA00022840"/>
    </source>
</evidence>
<dbReference type="GO" id="GO:0000820">
    <property type="term" value="P:regulation of glutamine family amino acid metabolic process"/>
    <property type="evidence" value="ECO:0007669"/>
    <property type="project" value="UniProtKB-UniRule"/>
</dbReference>
<dbReference type="Pfam" id="PF08335">
    <property type="entry name" value="GlnD_UR_UTase"/>
    <property type="match status" value="2"/>
</dbReference>
<comment type="similarity">
    <text evidence="7">Belongs to the GlnE family.</text>
</comment>
<comment type="catalytic activity">
    <reaction evidence="7">
        <text>[glutamine synthetase]-O(4)-(5'-adenylyl)-L-tyrosine + phosphate = [glutamine synthetase]-L-tyrosine + ADP</text>
        <dbReference type="Rhea" id="RHEA:43716"/>
        <dbReference type="Rhea" id="RHEA-COMP:10660"/>
        <dbReference type="Rhea" id="RHEA-COMP:10661"/>
        <dbReference type="ChEBI" id="CHEBI:43474"/>
        <dbReference type="ChEBI" id="CHEBI:46858"/>
        <dbReference type="ChEBI" id="CHEBI:83624"/>
        <dbReference type="ChEBI" id="CHEBI:456216"/>
        <dbReference type="EC" id="2.7.7.89"/>
    </reaction>
</comment>
<comment type="cofactor">
    <cofactor evidence="7">
        <name>Mg(2+)</name>
        <dbReference type="ChEBI" id="CHEBI:18420"/>
    </cofactor>
</comment>
<dbReference type="FunFam" id="3.30.460.10:FF:000009">
    <property type="entry name" value="Bifunctional glutamine synthetase adenylyltransferase/adenylyl-removing enzyme"/>
    <property type="match status" value="1"/>
</dbReference>
<sequence length="932" mass="105724">MIVAALPAPDQYRQTLCVRDELDTTRNPLCASAAAPLWPAAQRHSRYLRDLLAARPEIAAWLKEHATLPLTARQMSDFLATAAPSSEEGLQRVLRQLRQRVMATLIVRDLGGVAPLSEVVECMTQLADVTTNFALDFLHRQLCEQFGEPLDSRGQAQRLLIIGMGKLGGRELNVSSDVDYIFVYPEEGQTAGGRRRIDNYDFFLRLGKRLIAALGDCTADGQVFRVDMRLRPNGDSGPLVGSLGSLENYFISQGREWERYAWIKARVMNEGVNLQQEWRQALYGSVRPFVFRKYLDFGAINAMRDLHAQIRREVARKDMAEHIKLGPGGIREIEFMAQVFQLIRGGREPALQIRPTLQVLALLAERQWLPAESERELAAAYVFLRRLEHRLQYVRDAQTHKLPSGDADRLEIAGSMGFADWPAFMAVLDAHRATVGRHFEQVFSEPEEGRHPLAGIWEEAAADDSLDRLANLGFRAPQALLQRLQSFRQSGRYLQLPASNRERLDALGPRLIDAAAATATPDATWQRGLDFLETISRRGAYLALLQQYPQALMKLCELIGSSAWAADYLTRHPILLDELLDSRIFDVRTDWQHFQQELRMRLAQHVGDVEREMDILRETHHAQVFHFLAQDLVGLHSVEHLADRLSELADIMVQTTLDLCWQKLRQRHPHPERPPRFAVIAYGKLGGKELGFASDLDLVYVHDDPEPDIGGLYARLGQRMSTWMSSQTPAGVLFEVDLRLRPNGDSGMLVCPITAFRDYQLQHAWPWEHQALTRARFCAGDPAVGAQFEAIRIEILRQPRDLAKLRDEVLAMRQRMLDQHASRSEEDFDIKHDRGGLIDVEFIVQYLVLGHAHHHDRLCGNLGNIALLGIAVEIGLIPVELAAPVQSAYREFRRLQHVLRLNAKRRARVERSSVSRRIAAVRALWEQVFATP</sequence>
<comment type="caution">
    <text evidence="10">The sequence shown here is derived from an EMBL/GenBank/DDBJ whole genome shotgun (WGS) entry which is preliminary data.</text>
</comment>
<evidence type="ECO:0000256" key="7">
    <source>
        <dbReference type="HAMAP-Rule" id="MF_00802"/>
    </source>
</evidence>
<evidence type="ECO:0000256" key="3">
    <source>
        <dbReference type="ARBA" id="ARBA00022741"/>
    </source>
</evidence>
<accession>A0A084Y266</accession>
<dbReference type="InterPro" id="IPR005190">
    <property type="entry name" value="GlnE_rpt_dom"/>
</dbReference>
<dbReference type="PANTHER" id="PTHR30621">
    <property type="entry name" value="GLUTAMINE SYNTHETASE ADENYLYLTRANSFERASE"/>
    <property type="match status" value="1"/>
</dbReference>
<dbReference type="Gene3D" id="3.30.460.10">
    <property type="entry name" value="Beta Polymerase, domain 2"/>
    <property type="match status" value="2"/>
</dbReference>
<evidence type="ECO:0000256" key="6">
    <source>
        <dbReference type="ARBA" id="ARBA00023268"/>
    </source>
</evidence>
<feature type="domain" description="PII-uridylyltransferase/Glutamine-synthetase adenylyltransferase" evidence="9">
    <location>
        <begin position="305"/>
        <end position="443"/>
    </location>
</feature>
<dbReference type="GO" id="GO:0016874">
    <property type="term" value="F:ligase activity"/>
    <property type="evidence" value="ECO:0007669"/>
    <property type="project" value="UniProtKB-KW"/>
</dbReference>
<evidence type="ECO:0000259" key="9">
    <source>
        <dbReference type="Pfam" id="PF08335"/>
    </source>
</evidence>
<keyword evidence="3 7" id="KW-0547">Nucleotide-binding</keyword>
<feature type="domain" description="Glutamate-ammonia ligase adenylyltransferase repeated" evidence="8">
    <location>
        <begin position="554"/>
        <end position="790"/>
    </location>
</feature>
<evidence type="ECO:0000256" key="2">
    <source>
        <dbReference type="ARBA" id="ARBA00022695"/>
    </source>
</evidence>
<keyword evidence="5 7" id="KW-0460">Magnesium</keyword>
<keyword evidence="6 7" id="KW-0511">Multifunctional enzyme</keyword>
<keyword evidence="2 7" id="KW-0548">Nucleotidyltransferase</keyword>
<dbReference type="Pfam" id="PF03710">
    <property type="entry name" value="GlnE"/>
    <property type="match status" value="2"/>
</dbReference>
<organism evidence="10 11">
    <name type="scientific">Candidatus Accumulibacter vicinus</name>
    <dbReference type="NCBI Taxonomy" id="2954382"/>
    <lineage>
        <taxon>Bacteria</taxon>
        <taxon>Pseudomonadati</taxon>
        <taxon>Pseudomonadota</taxon>
        <taxon>Betaproteobacteria</taxon>
        <taxon>Candidatus Accumulibacter</taxon>
    </lineage>
</organism>
<dbReference type="Gene3D" id="1.20.120.1510">
    <property type="match status" value="1"/>
</dbReference>
<keyword evidence="10" id="KW-0436">Ligase</keyword>
<evidence type="ECO:0000313" key="10">
    <source>
        <dbReference type="EMBL" id="KFB68810.1"/>
    </source>
</evidence>
<dbReference type="GO" id="GO:0000287">
    <property type="term" value="F:magnesium ion binding"/>
    <property type="evidence" value="ECO:0007669"/>
    <property type="project" value="UniProtKB-UniRule"/>
</dbReference>
<evidence type="ECO:0000259" key="8">
    <source>
        <dbReference type="Pfam" id="PF03710"/>
    </source>
</evidence>
<comment type="function">
    <text evidence="7">Involved in the regulation of glutamine synthetase GlnA, a key enzyme in the process to assimilate ammonia. When cellular nitrogen levels are high, the C-terminal adenylyl transferase (AT) inactivates GlnA by covalent transfer of an adenylyl group from ATP to specific tyrosine residue of GlnA, thus reducing its activity. Conversely, when nitrogen levels are low, the N-terminal adenylyl removase (AR) activates GlnA by removing the adenylyl group by phosphorolysis, increasing its activity. The regulatory region of GlnE binds the signal transduction protein PII (GlnB) which indicates the nitrogen status of the cell.</text>
</comment>
<dbReference type="EC" id="2.7.7.89" evidence="7"/>
<dbReference type="GO" id="GO:0005829">
    <property type="term" value="C:cytosol"/>
    <property type="evidence" value="ECO:0007669"/>
    <property type="project" value="TreeGrafter"/>
</dbReference>
<dbReference type="Gene3D" id="1.20.120.330">
    <property type="entry name" value="Nucleotidyltransferases domain 2"/>
    <property type="match status" value="2"/>
</dbReference>
<dbReference type="SUPFAM" id="SSF81301">
    <property type="entry name" value="Nucleotidyltransferase"/>
    <property type="match status" value="2"/>
</dbReference>
<dbReference type="SUPFAM" id="SSF81593">
    <property type="entry name" value="Nucleotidyltransferase substrate binding subunit/domain"/>
    <property type="match status" value="2"/>
</dbReference>
<evidence type="ECO:0000313" key="11">
    <source>
        <dbReference type="Proteomes" id="UP000019812"/>
    </source>
</evidence>
<dbReference type="EMBL" id="JDSS02000019">
    <property type="protein sequence ID" value="KFB68810.1"/>
    <property type="molecule type" value="Genomic_DNA"/>
</dbReference>
<feature type="region of interest" description="Adenylyl removase" evidence="7">
    <location>
        <begin position="1"/>
        <end position="447"/>
    </location>
</feature>
<name>A0A084Y266_9PROT</name>
<dbReference type="Proteomes" id="UP000019812">
    <property type="component" value="Unassembled WGS sequence"/>
</dbReference>
<feature type="domain" description="Glutamate-ammonia ligase adenylyltransferase repeated" evidence="8">
    <location>
        <begin position="44"/>
        <end position="277"/>
    </location>
</feature>
<keyword evidence="4 7" id="KW-0067">ATP-binding</keyword>
<dbReference type="GO" id="GO:0005524">
    <property type="term" value="F:ATP binding"/>
    <property type="evidence" value="ECO:0007669"/>
    <property type="project" value="UniProtKB-UniRule"/>
</dbReference>
<comment type="catalytic activity">
    <reaction evidence="7">
        <text>[glutamine synthetase]-L-tyrosine + ATP = [glutamine synthetase]-O(4)-(5'-adenylyl)-L-tyrosine + diphosphate</text>
        <dbReference type="Rhea" id="RHEA:18589"/>
        <dbReference type="Rhea" id="RHEA-COMP:10660"/>
        <dbReference type="Rhea" id="RHEA-COMP:10661"/>
        <dbReference type="ChEBI" id="CHEBI:30616"/>
        <dbReference type="ChEBI" id="CHEBI:33019"/>
        <dbReference type="ChEBI" id="CHEBI:46858"/>
        <dbReference type="ChEBI" id="CHEBI:83624"/>
        <dbReference type="EC" id="2.7.7.42"/>
    </reaction>
</comment>
<evidence type="ECO:0000256" key="5">
    <source>
        <dbReference type="ARBA" id="ARBA00022842"/>
    </source>
</evidence>